<evidence type="ECO:0000259" key="15">
    <source>
        <dbReference type="Pfam" id="PF12249"/>
    </source>
</evidence>
<dbReference type="GO" id="GO:0016757">
    <property type="term" value="F:glycosyltransferase activity"/>
    <property type="evidence" value="ECO:0007669"/>
    <property type="project" value="InterPro"/>
</dbReference>
<feature type="compositionally biased region" description="Low complexity" evidence="13">
    <location>
        <begin position="1"/>
        <end position="43"/>
    </location>
</feature>
<dbReference type="RefSeq" id="WP_125175418.1">
    <property type="nucleotide sequence ID" value="NZ_JBAHVM010000001.1"/>
</dbReference>
<feature type="transmembrane region" description="Helical" evidence="14">
    <location>
        <begin position="395"/>
        <end position="414"/>
    </location>
</feature>
<evidence type="ECO:0000256" key="7">
    <source>
        <dbReference type="ARBA" id="ARBA00022679"/>
    </source>
</evidence>
<protein>
    <recommendedName>
        <fullName evidence="5">Galactan 5-O-arabinofuranosyltransferase</fullName>
        <ecNumber evidence="4">2.4.2.46</ecNumber>
    </recommendedName>
    <alternativeName>
        <fullName evidence="11">Arabinofuranosyltransferase AftA</fullName>
    </alternativeName>
</protein>
<comment type="subcellular location">
    <subcellularLocation>
        <location evidence="1">Cell membrane</location>
        <topology evidence="1">Multi-pass membrane protein</topology>
    </subcellularLocation>
</comment>
<dbReference type="Proteomes" id="UP000278422">
    <property type="component" value="Unassembled WGS sequence"/>
</dbReference>
<dbReference type="UniPathway" id="UPA00963"/>
<proteinExistence type="inferred from homology"/>
<evidence type="ECO:0000256" key="3">
    <source>
        <dbReference type="ARBA" id="ARBA00009655"/>
    </source>
</evidence>
<evidence type="ECO:0000256" key="10">
    <source>
        <dbReference type="ARBA" id="ARBA00023136"/>
    </source>
</evidence>
<dbReference type="OrthoDB" id="4775300at2"/>
<dbReference type="InterPro" id="IPR020959">
    <property type="entry name" value="ArabinofuranosylTrfase_AftA_C"/>
</dbReference>
<dbReference type="AlphaFoldDB" id="A0A3R8RGC1"/>
<evidence type="ECO:0000256" key="5">
    <source>
        <dbReference type="ARBA" id="ARBA00020482"/>
    </source>
</evidence>
<dbReference type="Pfam" id="PF12249">
    <property type="entry name" value="AftA_C"/>
    <property type="match status" value="1"/>
</dbReference>
<dbReference type="Pfam" id="PF12250">
    <property type="entry name" value="AftA_N"/>
    <property type="match status" value="1"/>
</dbReference>
<keyword evidence="8 14" id="KW-0812">Transmembrane</keyword>
<evidence type="ECO:0000256" key="2">
    <source>
        <dbReference type="ARBA" id="ARBA00004776"/>
    </source>
</evidence>
<comment type="similarity">
    <text evidence="3">Belongs to the glycosyltransferase 85 family.</text>
</comment>
<keyword evidence="10 14" id="KW-0472">Membrane</keyword>
<evidence type="ECO:0000256" key="4">
    <source>
        <dbReference type="ARBA" id="ARBA00012037"/>
    </source>
</evidence>
<name>A0A3R8RGC1_9CORY</name>
<feature type="transmembrane region" description="Helical" evidence="14">
    <location>
        <begin position="98"/>
        <end position="119"/>
    </location>
</feature>
<dbReference type="EC" id="2.4.2.46" evidence="4"/>
<dbReference type="GO" id="GO:0045227">
    <property type="term" value="P:capsule polysaccharide biosynthetic process"/>
    <property type="evidence" value="ECO:0007669"/>
    <property type="project" value="UniProtKB-UniPathway"/>
</dbReference>
<gene>
    <name evidence="17" type="ORF">CXF42_08410</name>
</gene>
<evidence type="ECO:0000313" key="18">
    <source>
        <dbReference type="Proteomes" id="UP000278422"/>
    </source>
</evidence>
<evidence type="ECO:0000256" key="12">
    <source>
        <dbReference type="ARBA" id="ARBA00034030"/>
    </source>
</evidence>
<keyword evidence="9 14" id="KW-1133">Transmembrane helix</keyword>
<keyword evidence="6" id="KW-1003">Cell membrane</keyword>
<feature type="transmembrane region" description="Helical" evidence="14">
    <location>
        <begin position="496"/>
        <end position="514"/>
    </location>
</feature>
<feature type="domain" description="Arabinofuranosyltransferase AftA C-terminal" evidence="15">
    <location>
        <begin position="512"/>
        <end position="699"/>
    </location>
</feature>
<accession>A0A3R8RGC1</accession>
<evidence type="ECO:0000256" key="13">
    <source>
        <dbReference type="SAM" id="MobiDB-lite"/>
    </source>
</evidence>
<evidence type="ECO:0000256" key="8">
    <source>
        <dbReference type="ARBA" id="ARBA00022692"/>
    </source>
</evidence>
<dbReference type="GO" id="GO:0044038">
    <property type="term" value="P:cell wall macromolecule biosynthetic process"/>
    <property type="evidence" value="ECO:0007669"/>
    <property type="project" value="InterPro"/>
</dbReference>
<dbReference type="GeneID" id="60808889"/>
<feature type="transmembrane region" description="Helical" evidence="14">
    <location>
        <begin position="347"/>
        <end position="367"/>
    </location>
</feature>
<feature type="region of interest" description="Disordered" evidence="13">
    <location>
        <begin position="1"/>
        <end position="59"/>
    </location>
</feature>
<feature type="transmembrane region" description="Helical" evidence="14">
    <location>
        <begin position="253"/>
        <end position="270"/>
    </location>
</feature>
<evidence type="ECO:0000256" key="14">
    <source>
        <dbReference type="SAM" id="Phobius"/>
    </source>
</evidence>
<sequence>MSDTETPAGAAGSRGPAGADGADGLTGAAVAARATARPGTPGRTDAADTPGAPDRRTPPGAVATVVATVVAAVAGGAATLVLWYLLKTTHFPSFNASFVSKALATATLCVVVVVTAGLLHLRAHPTWRPATDRGRRVLRAVTEAAAHLAPAGLVVGALGLPLSASRLYLGGISVDQAFRTQFLTRMADTPGYADMAYPGQPSFYPGLWFFTGGLFSRVTGLAGWAVFQPWALVTLAAAGCALVPVWRRITGSFTVATAAATVTTAVVLFIAPGEPYAAVVGMGVPAALVLGRRGLHGGRFALLGVTVFLGLSANLYTLFTGVTALTLIAMALAAAVGGRTLAPLWRLVAAGVGSGVLALVGWAPYLYRVLTSPTGVSGRAQHYLPLEGTELPTPFFAAPLLAILGAVCVIWLIVRSRSGTARALTWGLLASYVWVVLSMLMTVTGTTLLGFRMGLPIAAILGVGGVMAVVDARSVGLRRLYPQVMTPRWAHVTNRVLTVVAVVAALSFVVQIPWHQRDEIDRAYTDVDGDGVRADQFPADDTVYYKDVDAEILAHRPDRTGTVVLSDEQSFMAYYPYHAYQAMTAHYANPLGQFDARNSEIESWTGITDPDRLRAAMDAATADKGWAGPDALVLRGSLTGLDRDGYGRPDPGTTFSYRMADDIYPNNPNVRFRTVAFHAEAFATGWSLREVGPFVVAVRTD</sequence>
<comment type="catalytic activity">
    <reaction evidence="12">
        <text>Adds an alpha-D-arabinofuranosyl group from trans,octacis-decaprenylphospho-beta-D-arabinofuranose at the 5-O-position of the eighth, tenth and twelfth galactofuranose unit of the galactofuranan chain of [beta-D-galactofuranosyl-(1-&gt;5)-beta-D-galactofuranosyl-(1-&gt;6)]14-beta-D-galactofuranosyl-(1-&gt;5)-beta-D-galactofuranosyl-(1-&gt;4)-alpha-L-rhamnopyranosyl-(1-&gt;3)-N-acetyl-alpha-D-glucosaminyl-diphospho-trans,octacis-decaprenol.</text>
        <dbReference type="EC" id="2.4.2.46"/>
    </reaction>
</comment>
<keyword evidence="7" id="KW-0808">Transferase</keyword>
<keyword evidence="18" id="KW-1185">Reference proteome</keyword>
<evidence type="ECO:0000256" key="6">
    <source>
        <dbReference type="ARBA" id="ARBA00022475"/>
    </source>
</evidence>
<feature type="transmembrane region" description="Helical" evidence="14">
    <location>
        <begin position="221"/>
        <end position="246"/>
    </location>
</feature>
<feature type="transmembrane region" description="Helical" evidence="14">
    <location>
        <begin position="426"/>
        <end position="449"/>
    </location>
</feature>
<evidence type="ECO:0000256" key="11">
    <source>
        <dbReference type="ARBA" id="ARBA00033184"/>
    </source>
</evidence>
<reference evidence="17 18" key="1">
    <citation type="submission" date="2018-01" db="EMBL/GenBank/DDBJ databases">
        <title>Twenty Corynebacterium bovis Genomes.</title>
        <authorList>
            <person name="Gulvik C.A."/>
        </authorList>
    </citation>
    <scope>NUCLEOTIDE SEQUENCE [LARGE SCALE GENOMIC DNA]</scope>
    <source>
        <strain evidence="17 18">16-2004</strain>
    </source>
</reference>
<dbReference type="GO" id="GO:0005886">
    <property type="term" value="C:plasma membrane"/>
    <property type="evidence" value="ECO:0007669"/>
    <property type="project" value="UniProtKB-SubCell"/>
</dbReference>
<feature type="transmembrane region" description="Helical" evidence="14">
    <location>
        <begin position="325"/>
        <end position="342"/>
    </location>
</feature>
<organism evidence="17 18">
    <name type="scientific">Corynebacterium bovis</name>
    <dbReference type="NCBI Taxonomy" id="36808"/>
    <lineage>
        <taxon>Bacteria</taxon>
        <taxon>Bacillati</taxon>
        <taxon>Actinomycetota</taxon>
        <taxon>Actinomycetes</taxon>
        <taxon>Mycobacteriales</taxon>
        <taxon>Corynebacteriaceae</taxon>
        <taxon>Corynebacterium</taxon>
    </lineage>
</organism>
<feature type="domain" description="Arabinofuranosyltransferase AftA N-terminal" evidence="16">
    <location>
        <begin position="69"/>
        <end position="504"/>
    </location>
</feature>
<dbReference type="InterPro" id="IPR020963">
    <property type="entry name" value="ArabinofuranosylTrfase_AftA_N"/>
</dbReference>
<feature type="transmembrane region" description="Helical" evidence="14">
    <location>
        <begin position="61"/>
        <end position="86"/>
    </location>
</feature>
<evidence type="ECO:0000256" key="9">
    <source>
        <dbReference type="ARBA" id="ARBA00022989"/>
    </source>
</evidence>
<comment type="caution">
    <text evidence="17">The sequence shown here is derived from an EMBL/GenBank/DDBJ whole genome shotgun (WGS) entry which is preliminary data.</text>
</comment>
<evidence type="ECO:0000313" key="17">
    <source>
        <dbReference type="EMBL" id="RRQ03050.1"/>
    </source>
</evidence>
<dbReference type="EMBL" id="PQNQ01000025">
    <property type="protein sequence ID" value="RRQ03050.1"/>
    <property type="molecule type" value="Genomic_DNA"/>
</dbReference>
<feature type="transmembrane region" description="Helical" evidence="14">
    <location>
        <begin position="140"/>
        <end position="160"/>
    </location>
</feature>
<comment type="pathway">
    <text evidence="2">Cell wall biogenesis; cell wall polysaccharide biosynthesis.</text>
</comment>
<evidence type="ECO:0000259" key="16">
    <source>
        <dbReference type="Pfam" id="PF12250"/>
    </source>
</evidence>
<feature type="transmembrane region" description="Helical" evidence="14">
    <location>
        <begin position="455"/>
        <end position="475"/>
    </location>
</feature>
<evidence type="ECO:0000256" key="1">
    <source>
        <dbReference type="ARBA" id="ARBA00004651"/>
    </source>
</evidence>